<evidence type="ECO:0000256" key="5">
    <source>
        <dbReference type="SAM" id="Phobius"/>
    </source>
</evidence>
<accession>A0A2H0YSJ4</accession>
<dbReference type="Proteomes" id="UP000228711">
    <property type="component" value="Unassembled WGS sequence"/>
</dbReference>
<organism evidence="6 7">
    <name type="scientific">Candidatus Kerfeldbacteria bacterium CG08_land_8_20_14_0_20_42_7</name>
    <dbReference type="NCBI Taxonomy" id="2014245"/>
    <lineage>
        <taxon>Bacteria</taxon>
        <taxon>Candidatus Kerfeldiibacteriota</taxon>
    </lineage>
</organism>
<proteinExistence type="predicted"/>
<keyword evidence="3 5" id="KW-1133">Transmembrane helix</keyword>
<reference evidence="7" key="1">
    <citation type="submission" date="2017-09" db="EMBL/GenBank/DDBJ databases">
        <title>Depth-based differentiation of microbial function through sediment-hosted aquifers and enrichment of novel symbionts in the deep terrestrial subsurface.</title>
        <authorList>
            <person name="Probst A.J."/>
            <person name="Ladd B."/>
            <person name="Jarett J.K."/>
            <person name="Geller-Mcgrath D.E."/>
            <person name="Sieber C.M.K."/>
            <person name="Emerson J.B."/>
            <person name="Anantharaman K."/>
            <person name="Thomas B.C."/>
            <person name="Malmstrom R."/>
            <person name="Stieglmeier M."/>
            <person name="Klingl A."/>
            <person name="Woyke T."/>
            <person name="Ryan C.M."/>
            <person name="Banfield J.F."/>
        </authorList>
    </citation>
    <scope>NUCLEOTIDE SEQUENCE [LARGE SCALE GENOMIC DNA]</scope>
</reference>
<comment type="caution">
    <text evidence="6">The sequence shown here is derived from an EMBL/GenBank/DDBJ whole genome shotgun (WGS) entry which is preliminary data.</text>
</comment>
<dbReference type="PANTHER" id="PTHR36460:SF1">
    <property type="entry name" value="UPF0132 DOMAIN PROTEIN (AFU_ORTHOLOGUE AFUA_3G10255)"/>
    <property type="match status" value="1"/>
</dbReference>
<evidence type="ECO:0008006" key="8">
    <source>
        <dbReference type="Google" id="ProtNLM"/>
    </source>
</evidence>
<feature type="transmembrane region" description="Helical" evidence="5">
    <location>
        <begin position="50"/>
        <end position="74"/>
    </location>
</feature>
<gene>
    <name evidence="6" type="ORF">COT25_03105</name>
</gene>
<evidence type="ECO:0000256" key="1">
    <source>
        <dbReference type="ARBA" id="ARBA00004141"/>
    </source>
</evidence>
<protein>
    <recommendedName>
        <fullName evidence="8">DUF4870 domain-containing protein</fullName>
    </recommendedName>
</protein>
<dbReference type="PANTHER" id="PTHR36460">
    <property type="entry name" value="UPF0132 DOMAIN PROTEIN (AFU_ORTHOLOGUE AFUA_3G10255)"/>
    <property type="match status" value="1"/>
</dbReference>
<evidence type="ECO:0000256" key="3">
    <source>
        <dbReference type="ARBA" id="ARBA00022989"/>
    </source>
</evidence>
<feature type="transmembrane region" description="Helical" evidence="5">
    <location>
        <begin position="12"/>
        <end position="30"/>
    </location>
</feature>
<name>A0A2H0YSJ4_9BACT</name>
<keyword evidence="2 5" id="KW-0812">Transmembrane</keyword>
<sequence length="96" mass="10782">MESKNTSQDDKLFGALSYIWVVSVIMFILKKDNSYVGFHSRQGMVLFVGSLVWFIPAVGWIVAGLSLVLMVIGFEKAYHGEKFRIPVVADLAEKIK</sequence>
<evidence type="ECO:0000313" key="6">
    <source>
        <dbReference type="EMBL" id="PIS41430.1"/>
    </source>
</evidence>
<comment type="subcellular location">
    <subcellularLocation>
        <location evidence="1">Membrane</location>
        <topology evidence="1">Multi-pass membrane protein</topology>
    </subcellularLocation>
</comment>
<dbReference type="EMBL" id="PEXV01000105">
    <property type="protein sequence ID" value="PIS41430.1"/>
    <property type="molecule type" value="Genomic_DNA"/>
</dbReference>
<dbReference type="Pfam" id="PF09685">
    <property type="entry name" value="MamF_MmsF"/>
    <property type="match status" value="1"/>
</dbReference>
<evidence type="ECO:0000256" key="2">
    <source>
        <dbReference type="ARBA" id="ARBA00022692"/>
    </source>
</evidence>
<evidence type="ECO:0000256" key="4">
    <source>
        <dbReference type="ARBA" id="ARBA00023136"/>
    </source>
</evidence>
<dbReference type="GO" id="GO:0016020">
    <property type="term" value="C:membrane"/>
    <property type="evidence" value="ECO:0007669"/>
    <property type="project" value="UniProtKB-SubCell"/>
</dbReference>
<dbReference type="InterPro" id="IPR019109">
    <property type="entry name" value="MamF_MmsF"/>
</dbReference>
<evidence type="ECO:0000313" key="7">
    <source>
        <dbReference type="Proteomes" id="UP000228711"/>
    </source>
</evidence>
<keyword evidence="4 5" id="KW-0472">Membrane</keyword>
<dbReference type="AlphaFoldDB" id="A0A2H0YSJ4"/>